<protein>
    <recommendedName>
        <fullName evidence="1">DUF913 domain-containing protein</fullName>
    </recommendedName>
</protein>
<sequence length="157" mass="17812">HEVDECRKEQPFVIDTSGDVDDDSVGNFFVKAPSVGKTCHPQRSGLIKALITFIKRAIQDNQFQDSIRHIMEGQLPDALMHIISNSEYYSASLYHHATQLIVNFIYQEPSQLSILQNKHVPYVILQSMLRKELPNSRDVISHMGNVFTALCLNEKGT</sequence>
<dbReference type="OrthoDB" id="423283at2759"/>
<reference evidence="2 3" key="1">
    <citation type="submission" date="2013-11" db="EMBL/GenBank/DDBJ databases">
        <title>Draft genome of the bovine lungworm Dictyocaulus viviparus.</title>
        <authorList>
            <person name="Mitreva M."/>
        </authorList>
    </citation>
    <scope>NUCLEOTIDE SEQUENCE [LARGE SCALE GENOMIC DNA]</scope>
    <source>
        <strain evidence="2 3">HannoverDv2000</strain>
    </source>
</reference>
<dbReference type="AlphaFoldDB" id="A0A0D8YCH6"/>
<evidence type="ECO:0000313" key="3">
    <source>
        <dbReference type="Proteomes" id="UP000053766"/>
    </source>
</evidence>
<dbReference type="EMBL" id="KN716168">
    <property type="protein sequence ID" value="KJH52271.1"/>
    <property type="molecule type" value="Genomic_DNA"/>
</dbReference>
<feature type="domain" description="DUF913" evidence="1">
    <location>
        <begin position="6"/>
        <end position="156"/>
    </location>
</feature>
<dbReference type="STRING" id="29172.A0A0D8YCH6"/>
<name>A0A0D8YCH6_DICVI</name>
<accession>A0A0D8YCH6</accession>
<evidence type="ECO:0000259" key="1">
    <source>
        <dbReference type="Pfam" id="PF06025"/>
    </source>
</evidence>
<dbReference type="Proteomes" id="UP000053766">
    <property type="component" value="Unassembled WGS sequence"/>
</dbReference>
<gene>
    <name evidence="2" type="ORF">DICVIV_01599</name>
</gene>
<dbReference type="Pfam" id="PF06025">
    <property type="entry name" value="DUF913"/>
    <property type="match status" value="1"/>
</dbReference>
<organism evidence="2 3">
    <name type="scientific">Dictyocaulus viviparus</name>
    <name type="common">Bovine lungworm</name>
    <dbReference type="NCBI Taxonomy" id="29172"/>
    <lineage>
        <taxon>Eukaryota</taxon>
        <taxon>Metazoa</taxon>
        <taxon>Ecdysozoa</taxon>
        <taxon>Nematoda</taxon>
        <taxon>Chromadorea</taxon>
        <taxon>Rhabditida</taxon>
        <taxon>Rhabditina</taxon>
        <taxon>Rhabditomorpha</taxon>
        <taxon>Strongyloidea</taxon>
        <taxon>Metastrongylidae</taxon>
        <taxon>Dictyocaulus</taxon>
    </lineage>
</organism>
<proteinExistence type="predicted"/>
<dbReference type="InterPro" id="IPR010314">
    <property type="entry name" value="E3_Ub_ligase_DUF913"/>
</dbReference>
<feature type="non-terminal residue" evidence="2">
    <location>
        <position position="1"/>
    </location>
</feature>
<keyword evidence="3" id="KW-1185">Reference proteome</keyword>
<evidence type="ECO:0000313" key="2">
    <source>
        <dbReference type="EMBL" id="KJH52271.1"/>
    </source>
</evidence>
<reference evidence="3" key="2">
    <citation type="journal article" date="2016" name="Sci. Rep.">
        <title>Dictyocaulus viviparus genome, variome and transcriptome elucidate lungworm biology and support future intervention.</title>
        <authorList>
            <person name="McNulty S.N."/>
            <person name="Strube C."/>
            <person name="Rosa B.A."/>
            <person name="Martin J.C."/>
            <person name="Tyagi R."/>
            <person name="Choi Y.J."/>
            <person name="Wang Q."/>
            <person name="Hallsworth Pepin K."/>
            <person name="Zhang X."/>
            <person name="Ozersky P."/>
            <person name="Wilson R.K."/>
            <person name="Sternberg P.W."/>
            <person name="Gasser R.B."/>
            <person name="Mitreva M."/>
        </authorList>
    </citation>
    <scope>NUCLEOTIDE SEQUENCE [LARGE SCALE GENOMIC DNA]</scope>
    <source>
        <strain evidence="3">HannoverDv2000</strain>
    </source>
</reference>